<protein>
    <recommendedName>
        <fullName evidence="3">RNA-binding protein</fullName>
    </recommendedName>
</protein>
<keyword evidence="2" id="KW-1185">Reference proteome</keyword>
<gene>
    <name evidence="1" type="ORF">SAMN05421877_101125</name>
</gene>
<evidence type="ECO:0008006" key="3">
    <source>
        <dbReference type="Google" id="ProtNLM"/>
    </source>
</evidence>
<sequence length="104" mass="12235">MAKYNDDAFRRSDDITIKQAVEKLLDVYRLRKRYDETSIITAWPDLIGKAIANRTQQIYIKDKKLFVRVESAVIKNELAMMRRQIIGRVNEYVGKVVVEEFVIL</sequence>
<dbReference type="PANTHER" id="PTHR36456">
    <property type="entry name" value="UPF0232 PROTEIN SCO3875"/>
    <property type="match status" value="1"/>
</dbReference>
<dbReference type="RefSeq" id="WP_103904797.1">
    <property type="nucleotide sequence ID" value="NZ_CP049246.1"/>
</dbReference>
<dbReference type="AlphaFoldDB" id="A0A1H5S049"/>
<evidence type="ECO:0000313" key="2">
    <source>
        <dbReference type="Proteomes" id="UP000236731"/>
    </source>
</evidence>
<dbReference type="InterPro" id="IPR007922">
    <property type="entry name" value="DciA-like"/>
</dbReference>
<dbReference type="Proteomes" id="UP000236731">
    <property type="component" value="Unassembled WGS sequence"/>
</dbReference>
<evidence type="ECO:0000313" key="1">
    <source>
        <dbReference type="EMBL" id="SEF43976.1"/>
    </source>
</evidence>
<dbReference type="Pfam" id="PF05258">
    <property type="entry name" value="DciA"/>
    <property type="match status" value="1"/>
</dbReference>
<accession>A0A1H5S049</accession>
<dbReference type="PANTHER" id="PTHR36456:SF1">
    <property type="entry name" value="UPF0232 PROTEIN SCO3875"/>
    <property type="match status" value="1"/>
</dbReference>
<dbReference type="OrthoDB" id="9796545at2"/>
<dbReference type="EMBL" id="FNUT01000001">
    <property type="protein sequence ID" value="SEF43976.1"/>
    <property type="molecule type" value="Genomic_DNA"/>
</dbReference>
<reference evidence="2" key="1">
    <citation type="submission" date="2016-10" db="EMBL/GenBank/DDBJ databases">
        <authorList>
            <person name="Varghese N."/>
            <person name="Submissions S."/>
        </authorList>
    </citation>
    <scope>NUCLEOTIDE SEQUENCE [LARGE SCALE GENOMIC DNA]</scope>
    <source>
        <strain evidence="2">DSM 22361</strain>
    </source>
</reference>
<name>A0A1H5S049_9SPHI</name>
<organism evidence="1 2">
    <name type="scientific">Sphingobacterium lactis</name>
    <dbReference type="NCBI Taxonomy" id="797291"/>
    <lineage>
        <taxon>Bacteria</taxon>
        <taxon>Pseudomonadati</taxon>
        <taxon>Bacteroidota</taxon>
        <taxon>Sphingobacteriia</taxon>
        <taxon>Sphingobacteriales</taxon>
        <taxon>Sphingobacteriaceae</taxon>
        <taxon>Sphingobacterium</taxon>
    </lineage>
</organism>
<proteinExistence type="predicted"/>